<feature type="non-terminal residue" evidence="3">
    <location>
        <position position="1"/>
    </location>
</feature>
<evidence type="ECO:0000256" key="1">
    <source>
        <dbReference type="SAM" id="MobiDB-lite"/>
    </source>
</evidence>
<evidence type="ECO:0000313" key="4">
    <source>
        <dbReference type="Proteomes" id="UP000324897"/>
    </source>
</evidence>
<feature type="compositionally biased region" description="Basic and acidic residues" evidence="1">
    <location>
        <begin position="1"/>
        <end position="10"/>
    </location>
</feature>
<evidence type="ECO:0000256" key="2">
    <source>
        <dbReference type="SAM" id="Phobius"/>
    </source>
</evidence>
<feature type="region of interest" description="Disordered" evidence="1">
    <location>
        <begin position="67"/>
        <end position="103"/>
    </location>
</feature>
<keyword evidence="2" id="KW-1133">Transmembrane helix</keyword>
<dbReference type="Proteomes" id="UP000324897">
    <property type="component" value="Unassembled WGS sequence"/>
</dbReference>
<feature type="transmembrane region" description="Helical" evidence="2">
    <location>
        <begin position="117"/>
        <end position="138"/>
    </location>
</feature>
<keyword evidence="2" id="KW-0472">Membrane</keyword>
<keyword evidence="2" id="KW-0812">Transmembrane</keyword>
<accession>A0A5J9T7T4</accession>
<organism evidence="3 4">
    <name type="scientific">Eragrostis curvula</name>
    <name type="common">weeping love grass</name>
    <dbReference type="NCBI Taxonomy" id="38414"/>
    <lineage>
        <taxon>Eukaryota</taxon>
        <taxon>Viridiplantae</taxon>
        <taxon>Streptophyta</taxon>
        <taxon>Embryophyta</taxon>
        <taxon>Tracheophyta</taxon>
        <taxon>Spermatophyta</taxon>
        <taxon>Magnoliopsida</taxon>
        <taxon>Liliopsida</taxon>
        <taxon>Poales</taxon>
        <taxon>Poaceae</taxon>
        <taxon>PACMAD clade</taxon>
        <taxon>Chloridoideae</taxon>
        <taxon>Eragrostideae</taxon>
        <taxon>Eragrostidinae</taxon>
        <taxon>Eragrostis</taxon>
    </lineage>
</organism>
<protein>
    <submittedName>
        <fullName evidence="3">Uncharacterized protein</fullName>
    </submittedName>
</protein>
<dbReference type="Gramene" id="TVU07334">
    <property type="protein sequence ID" value="TVU07334"/>
    <property type="gene ID" value="EJB05_47384"/>
</dbReference>
<evidence type="ECO:0000313" key="3">
    <source>
        <dbReference type="EMBL" id="TVU07334.1"/>
    </source>
</evidence>
<keyword evidence="4" id="KW-1185">Reference proteome</keyword>
<comment type="caution">
    <text evidence="3">The sequence shown here is derived from an EMBL/GenBank/DDBJ whole genome shotgun (WGS) entry which is preliminary data.</text>
</comment>
<dbReference type="EMBL" id="RWGY01000045">
    <property type="protein sequence ID" value="TVU07334.1"/>
    <property type="molecule type" value="Genomic_DNA"/>
</dbReference>
<gene>
    <name evidence="3" type="ORF">EJB05_47384</name>
</gene>
<dbReference type="OrthoDB" id="655877at2759"/>
<name>A0A5J9T7T4_9POAL</name>
<feature type="region of interest" description="Disordered" evidence="1">
    <location>
        <begin position="1"/>
        <end position="26"/>
    </location>
</feature>
<proteinExistence type="predicted"/>
<dbReference type="AlphaFoldDB" id="A0A5J9T7T4"/>
<reference evidence="3 4" key="1">
    <citation type="journal article" date="2019" name="Sci. Rep.">
        <title>A high-quality genome of Eragrostis curvula grass provides insights into Poaceae evolution and supports new strategies to enhance forage quality.</title>
        <authorList>
            <person name="Carballo J."/>
            <person name="Santos B.A.C.M."/>
            <person name="Zappacosta D."/>
            <person name="Garbus I."/>
            <person name="Selva J.P."/>
            <person name="Gallo C.A."/>
            <person name="Diaz A."/>
            <person name="Albertini E."/>
            <person name="Caccamo M."/>
            <person name="Echenique V."/>
        </authorList>
    </citation>
    <scope>NUCLEOTIDE SEQUENCE [LARGE SCALE GENOMIC DNA]</scope>
    <source>
        <strain evidence="4">cv. Victoria</strain>
        <tissue evidence="3">Leaf</tissue>
    </source>
</reference>
<sequence>MLPPWNKEKGSATAMMNTSPTETGARALWGGGAGGTQGQVCTQTMAGVLTQLWPFLTHVVSSVASVEDRHPSLPCSRKRRSDNNHDTENICNNADPLEDNEEDHTEIRRNNWSWRSMMKSSSVVVLILMTMVWTLAYFDQASSHGIMAEETTSLASYVSNERTNFAKVQNLGRKLIASATSTDSSSVFSDSDHTMSAKEYRNFMSQFGRHPWLLYEVPRLLPSEDGIMDRSSCTKFCHEASNVHAQKQQNRI</sequence>